<dbReference type="Proteomes" id="UP000887576">
    <property type="component" value="Unplaced"/>
</dbReference>
<sequence length="501" mass="56834">MLVFLLTICTFPIWVKANEFECAPGSLRPSNSLYCYSFNSQLMDFFGAESECDLQGGHLAYIDSAFTNAAVGKYARNISWDQYWIGATVTKQTMNDANVGIWTWIGTDRYVKFSDWFPGEPNSNNYCAVGKTSDFTWISTNCAVTRPFVCSIPVRMSSCDDGWVHFSKTKSCYKVFYNKNFDEAENVCRGESAHLTSIHSKDENDFITYLSKSGINITNSQMTWIGLRTYSANTADVGSYKWVDGSNVNYSNWAVKQPDNDEEPCAKAQNLSWEQYWIGAQNVKLSSNDAMIKLWIWVGTDRYLKFNDWYINEPNQNNNCAVGRTSDSAWISAKCAETRPFVCTIPVKINLCDDGWTHLSETNSCYKAFSNKTFDNAELLCQSNDAHVTSIHSEKENKFVVDLATSGIIANWHNLTWIGLRTYSANTADVGSYKWVDGSDVNYLKWAMDQPDNDKEPCVQLYSDNFADESGPPSGLWNNIPCQVYMRNFVCKKKSNFIQNQ</sequence>
<name>A0AC34RCF8_9BILA</name>
<accession>A0AC34RCF8</accession>
<dbReference type="WBParaSite" id="JU765_v2.g5389.t1">
    <property type="protein sequence ID" value="JU765_v2.g5389.t1"/>
    <property type="gene ID" value="JU765_v2.g5389"/>
</dbReference>
<reference evidence="2" key="1">
    <citation type="submission" date="2022-11" db="UniProtKB">
        <authorList>
            <consortium name="WormBaseParasite"/>
        </authorList>
    </citation>
    <scope>IDENTIFICATION</scope>
</reference>
<proteinExistence type="predicted"/>
<evidence type="ECO:0000313" key="2">
    <source>
        <dbReference type="WBParaSite" id="JU765_v2.g5389.t1"/>
    </source>
</evidence>
<protein>
    <submittedName>
        <fullName evidence="2">C-type lectin domain-containing protein</fullName>
    </submittedName>
</protein>
<evidence type="ECO:0000313" key="1">
    <source>
        <dbReference type="Proteomes" id="UP000887576"/>
    </source>
</evidence>
<organism evidence="1 2">
    <name type="scientific">Panagrolaimus sp. JU765</name>
    <dbReference type="NCBI Taxonomy" id="591449"/>
    <lineage>
        <taxon>Eukaryota</taxon>
        <taxon>Metazoa</taxon>
        <taxon>Ecdysozoa</taxon>
        <taxon>Nematoda</taxon>
        <taxon>Chromadorea</taxon>
        <taxon>Rhabditida</taxon>
        <taxon>Tylenchina</taxon>
        <taxon>Panagrolaimomorpha</taxon>
        <taxon>Panagrolaimoidea</taxon>
        <taxon>Panagrolaimidae</taxon>
        <taxon>Panagrolaimus</taxon>
    </lineage>
</organism>